<evidence type="ECO:0000313" key="3">
    <source>
        <dbReference type="Proteomes" id="UP000654345"/>
    </source>
</evidence>
<name>A0ABQ3URY1_9CHLR</name>
<evidence type="ECO:0000313" key="2">
    <source>
        <dbReference type="EMBL" id="GHO55479.1"/>
    </source>
</evidence>
<sequence length="54" mass="6104">MCGCLARFVGYPLGLLSGYVLAADTPYYWLGLALVLFVTIFAGFEYFTTDWRQL</sequence>
<reference evidence="2 3" key="1">
    <citation type="journal article" date="2021" name="Int. J. Syst. Evol. Microbiol.">
        <title>Reticulibacter mediterranei gen. nov., sp. nov., within the new family Reticulibacteraceae fam. nov., and Ktedonospora formicarum gen. nov., sp. nov., Ktedonobacter robiniae sp. nov., Dictyobacter formicarum sp. nov. and Dictyobacter arantiisoli sp. nov., belonging to the class Ktedonobacteria.</title>
        <authorList>
            <person name="Yabe S."/>
            <person name="Zheng Y."/>
            <person name="Wang C.M."/>
            <person name="Sakai Y."/>
            <person name="Abe K."/>
            <person name="Yokota A."/>
            <person name="Donadio S."/>
            <person name="Cavaletti L."/>
            <person name="Monciardini P."/>
        </authorList>
    </citation>
    <scope>NUCLEOTIDE SEQUENCE [LARGE SCALE GENOMIC DNA]</scope>
    <source>
        <strain evidence="2 3">SOSP1-30</strain>
    </source>
</reference>
<proteinExistence type="predicted"/>
<protein>
    <recommendedName>
        <fullName evidence="4">Major facilitator superfamily (MFS) profile domain-containing protein</fullName>
    </recommendedName>
</protein>
<feature type="transmembrane region" description="Helical" evidence="1">
    <location>
        <begin position="27"/>
        <end position="47"/>
    </location>
</feature>
<evidence type="ECO:0000256" key="1">
    <source>
        <dbReference type="SAM" id="Phobius"/>
    </source>
</evidence>
<accession>A0ABQ3URY1</accession>
<evidence type="ECO:0008006" key="4">
    <source>
        <dbReference type="Google" id="ProtNLM"/>
    </source>
</evidence>
<keyword evidence="1" id="KW-1133">Transmembrane helix</keyword>
<organism evidence="2 3">
    <name type="scientific">Ktedonobacter robiniae</name>
    <dbReference type="NCBI Taxonomy" id="2778365"/>
    <lineage>
        <taxon>Bacteria</taxon>
        <taxon>Bacillati</taxon>
        <taxon>Chloroflexota</taxon>
        <taxon>Ktedonobacteria</taxon>
        <taxon>Ktedonobacterales</taxon>
        <taxon>Ktedonobacteraceae</taxon>
        <taxon>Ktedonobacter</taxon>
    </lineage>
</organism>
<keyword evidence="3" id="KW-1185">Reference proteome</keyword>
<dbReference type="EMBL" id="BNJG01000001">
    <property type="protein sequence ID" value="GHO55479.1"/>
    <property type="molecule type" value="Genomic_DNA"/>
</dbReference>
<comment type="caution">
    <text evidence="2">The sequence shown here is derived from an EMBL/GenBank/DDBJ whole genome shotgun (WGS) entry which is preliminary data.</text>
</comment>
<dbReference type="Proteomes" id="UP000654345">
    <property type="component" value="Unassembled WGS sequence"/>
</dbReference>
<keyword evidence="1" id="KW-0472">Membrane</keyword>
<keyword evidence="1" id="KW-0812">Transmembrane</keyword>
<gene>
    <name evidence="2" type="ORF">KSB_39540</name>
</gene>